<dbReference type="PANTHER" id="PTHR38474:SF1">
    <property type="entry name" value="SLR0299 PROTEIN"/>
    <property type="match status" value="1"/>
</dbReference>
<dbReference type="PANTHER" id="PTHR38474">
    <property type="entry name" value="SLR0299 PROTEIN"/>
    <property type="match status" value="1"/>
</dbReference>
<evidence type="ECO:0000313" key="1">
    <source>
        <dbReference type="EMBL" id="MFC3976076.1"/>
    </source>
</evidence>
<comment type="caution">
    <text evidence="1">The sequence shown here is derived from an EMBL/GenBank/DDBJ whole genome shotgun (WGS) entry which is preliminary data.</text>
</comment>
<reference evidence="2" key="1">
    <citation type="journal article" date="2019" name="Int. J. Syst. Evol. Microbiol.">
        <title>The Global Catalogue of Microorganisms (GCM) 10K type strain sequencing project: providing services to taxonomists for standard genome sequencing and annotation.</title>
        <authorList>
            <consortium name="The Broad Institute Genomics Platform"/>
            <consortium name="The Broad Institute Genome Sequencing Center for Infectious Disease"/>
            <person name="Wu L."/>
            <person name="Ma J."/>
        </authorList>
    </citation>
    <scope>NUCLEOTIDE SEQUENCE [LARGE SCALE GENOMIC DNA]</scope>
    <source>
        <strain evidence="2">CECT 8551</strain>
    </source>
</reference>
<dbReference type="InterPro" id="IPR001707">
    <property type="entry name" value="Cmp_AcTrfase"/>
</dbReference>
<evidence type="ECO:0000313" key="2">
    <source>
        <dbReference type="Proteomes" id="UP001595766"/>
    </source>
</evidence>
<name>A0ABV8EKB4_9BACT</name>
<dbReference type="SMART" id="SM01059">
    <property type="entry name" value="CAT"/>
    <property type="match status" value="1"/>
</dbReference>
<organism evidence="1 2">
    <name type="scientific">Belliella kenyensis</name>
    <dbReference type="NCBI Taxonomy" id="1472724"/>
    <lineage>
        <taxon>Bacteria</taxon>
        <taxon>Pseudomonadati</taxon>
        <taxon>Bacteroidota</taxon>
        <taxon>Cytophagia</taxon>
        <taxon>Cytophagales</taxon>
        <taxon>Cyclobacteriaceae</taxon>
        <taxon>Belliella</taxon>
    </lineage>
</organism>
<dbReference type="RefSeq" id="WP_241292791.1">
    <property type="nucleotide sequence ID" value="NZ_JAKZGR010000004.1"/>
</dbReference>
<sequence length="207" mass="24477">MKHLIKLEDWDRKEHFAFFSEFEEPFYGINVKIDCTHAYAMAKEKGQSFFLYYLYRTLKAVNKIENFKYRIIEQEVYLFDRIDVSCTIMREDGLFAYAHMDYYEDEEEFIRHSNIEIAKVQQATTLMPSEYAVNEIHFSAIPWIDFSSISHARKFSRPDSSPKISFGKVVTADEKKWVSVSIHVHHGFVDGYHLGLFVDKLQELMNA</sequence>
<dbReference type="Proteomes" id="UP001595766">
    <property type="component" value="Unassembled WGS sequence"/>
</dbReference>
<protein>
    <submittedName>
        <fullName evidence="1">CatA-like O-acetyltransferase</fullName>
    </submittedName>
</protein>
<accession>A0ABV8EKB4</accession>
<dbReference type="InterPro" id="IPR023213">
    <property type="entry name" value="CAT-like_dom_sf"/>
</dbReference>
<dbReference type="EMBL" id="JBHSAV010000017">
    <property type="protein sequence ID" value="MFC3976076.1"/>
    <property type="molecule type" value="Genomic_DNA"/>
</dbReference>
<dbReference type="Pfam" id="PF00302">
    <property type="entry name" value="CAT"/>
    <property type="match status" value="1"/>
</dbReference>
<proteinExistence type="predicted"/>
<dbReference type="Gene3D" id="3.30.559.10">
    <property type="entry name" value="Chloramphenicol acetyltransferase-like domain"/>
    <property type="match status" value="1"/>
</dbReference>
<gene>
    <name evidence="1" type="ORF">ACFOUP_06795</name>
</gene>
<keyword evidence="2" id="KW-1185">Reference proteome</keyword>
<dbReference type="PIRSF" id="PIRSF000440">
    <property type="entry name" value="CAT"/>
    <property type="match status" value="1"/>
</dbReference>
<dbReference type="SUPFAM" id="SSF52777">
    <property type="entry name" value="CoA-dependent acyltransferases"/>
    <property type="match status" value="1"/>
</dbReference>